<gene>
    <name evidence="1" type="ORF">PanWU01x14_113810</name>
</gene>
<evidence type="ECO:0000313" key="2">
    <source>
        <dbReference type="Proteomes" id="UP000237105"/>
    </source>
</evidence>
<protein>
    <submittedName>
        <fullName evidence="1">Uncharacterized protein</fullName>
    </submittedName>
</protein>
<organism evidence="1 2">
    <name type="scientific">Parasponia andersonii</name>
    <name type="common">Sponia andersonii</name>
    <dbReference type="NCBI Taxonomy" id="3476"/>
    <lineage>
        <taxon>Eukaryota</taxon>
        <taxon>Viridiplantae</taxon>
        <taxon>Streptophyta</taxon>
        <taxon>Embryophyta</taxon>
        <taxon>Tracheophyta</taxon>
        <taxon>Spermatophyta</taxon>
        <taxon>Magnoliopsida</taxon>
        <taxon>eudicotyledons</taxon>
        <taxon>Gunneridae</taxon>
        <taxon>Pentapetalae</taxon>
        <taxon>rosids</taxon>
        <taxon>fabids</taxon>
        <taxon>Rosales</taxon>
        <taxon>Cannabaceae</taxon>
        <taxon>Parasponia</taxon>
    </lineage>
</organism>
<reference evidence="2" key="1">
    <citation type="submission" date="2016-06" db="EMBL/GenBank/DDBJ databases">
        <title>Parallel loss of symbiosis genes in relatives of nitrogen-fixing non-legume Parasponia.</title>
        <authorList>
            <person name="Van Velzen R."/>
            <person name="Holmer R."/>
            <person name="Bu F."/>
            <person name="Rutten L."/>
            <person name="Van Zeijl A."/>
            <person name="Liu W."/>
            <person name="Santuari L."/>
            <person name="Cao Q."/>
            <person name="Sharma T."/>
            <person name="Shen D."/>
            <person name="Roswanjaya Y."/>
            <person name="Wardhani T."/>
            <person name="Kalhor M.S."/>
            <person name="Jansen J."/>
            <person name="Van den Hoogen J."/>
            <person name="Gungor B."/>
            <person name="Hartog M."/>
            <person name="Hontelez J."/>
            <person name="Verver J."/>
            <person name="Yang W.-C."/>
            <person name="Schijlen E."/>
            <person name="Repin R."/>
            <person name="Schilthuizen M."/>
            <person name="Schranz E."/>
            <person name="Heidstra R."/>
            <person name="Miyata K."/>
            <person name="Fedorova E."/>
            <person name="Kohlen W."/>
            <person name="Bisseling T."/>
            <person name="Smit S."/>
            <person name="Geurts R."/>
        </authorList>
    </citation>
    <scope>NUCLEOTIDE SEQUENCE [LARGE SCALE GENOMIC DNA]</scope>
    <source>
        <strain evidence="2">cv. WU1-14</strain>
    </source>
</reference>
<accession>A0A2P5CXW3</accession>
<evidence type="ECO:0000313" key="1">
    <source>
        <dbReference type="EMBL" id="PON65892.1"/>
    </source>
</evidence>
<dbReference type="AlphaFoldDB" id="A0A2P5CXW3"/>
<keyword evidence="2" id="KW-1185">Reference proteome</keyword>
<dbReference type="EMBL" id="JXTB01000084">
    <property type="protein sequence ID" value="PON65892.1"/>
    <property type="molecule type" value="Genomic_DNA"/>
</dbReference>
<proteinExistence type="predicted"/>
<sequence length="194" mass="21962">MSTFNSIHSDGNITGSISYNPSFHEFKVNQRYGTIIREEKPVMINSFIISVGDAKPLIYLKKSLHNNSNNNQFIPLPPSFIFEEAEIVLPTMKFQFNVRMYPFQNYITTEKEGKFELDLVVVFFSSSNIERGERHPIASHGEILQENASVSPPTKEALAAGFPSYKTADIITLSRERELNRIKLAEGSWKAIAS</sequence>
<comment type="caution">
    <text evidence="1">The sequence shown here is derived from an EMBL/GenBank/DDBJ whole genome shotgun (WGS) entry which is preliminary data.</text>
</comment>
<dbReference type="Proteomes" id="UP000237105">
    <property type="component" value="Unassembled WGS sequence"/>
</dbReference>
<name>A0A2P5CXW3_PARAD</name>